<dbReference type="Pfam" id="PF08327">
    <property type="entry name" value="AHSA1"/>
    <property type="match status" value="1"/>
</dbReference>
<evidence type="ECO:0000313" key="3">
    <source>
        <dbReference type="EMBL" id="NOU94239.1"/>
    </source>
</evidence>
<dbReference type="SUPFAM" id="SSF55961">
    <property type="entry name" value="Bet v1-like"/>
    <property type="match status" value="1"/>
</dbReference>
<feature type="domain" description="Activator of Hsp90 ATPase homologue 1/2-like C-terminal" evidence="2">
    <location>
        <begin position="28"/>
        <end position="136"/>
    </location>
</feature>
<comment type="similarity">
    <text evidence="1">Belongs to the AHA1 family.</text>
</comment>
<evidence type="ECO:0000259" key="2">
    <source>
        <dbReference type="Pfam" id="PF08327"/>
    </source>
</evidence>
<dbReference type="AlphaFoldDB" id="A0A972JZ62"/>
<proteinExistence type="inferred from homology"/>
<evidence type="ECO:0000256" key="1">
    <source>
        <dbReference type="ARBA" id="ARBA00006817"/>
    </source>
</evidence>
<name>A0A972JZ62_9BACL</name>
<dbReference type="RefSeq" id="WP_171652438.1">
    <property type="nucleotide sequence ID" value="NZ_WHOD01000055.1"/>
</dbReference>
<keyword evidence="4" id="KW-1185">Reference proteome</keyword>
<evidence type="ECO:0000313" key="4">
    <source>
        <dbReference type="Proteomes" id="UP000641588"/>
    </source>
</evidence>
<organism evidence="3 4">
    <name type="scientific">Paenibacillus foliorum</name>
    <dbReference type="NCBI Taxonomy" id="2654974"/>
    <lineage>
        <taxon>Bacteria</taxon>
        <taxon>Bacillati</taxon>
        <taxon>Bacillota</taxon>
        <taxon>Bacilli</taxon>
        <taxon>Bacillales</taxon>
        <taxon>Paenibacillaceae</taxon>
        <taxon>Paenibacillus</taxon>
    </lineage>
</organism>
<dbReference type="EMBL" id="WHOD01000055">
    <property type="protein sequence ID" value="NOU94239.1"/>
    <property type="molecule type" value="Genomic_DNA"/>
</dbReference>
<dbReference type="Gene3D" id="3.30.530.20">
    <property type="match status" value="1"/>
</dbReference>
<comment type="caution">
    <text evidence="3">The sequence shown here is derived from an EMBL/GenBank/DDBJ whole genome shotgun (WGS) entry which is preliminary data.</text>
</comment>
<dbReference type="Proteomes" id="UP000641588">
    <property type="component" value="Unassembled WGS sequence"/>
</dbReference>
<dbReference type="InterPro" id="IPR023393">
    <property type="entry name" value="START-like_dom_sf"/>
</dbReference>
<reference evidence="3" key="1">
    <citation type="submission" date="2019-10" db="EMBL/GenBank/DDBJ databases">
        <title>Description of Paenibacillus glebae sp. nov.</title>
        <authorList>
            <person name="Carlier A."/>
            <person name="Qi S."/>
        </authorList>
    </citation>
    <scope>NUCLEOTIDE SEQUENCE</scope>
    <source>
        <strain evidence="3">LMG 31456</strain>
    </source>
</reference>
<sequence>MINQEPKPVGLTASVGYQIGVRRPLPISKERAWELISSLDGLQLWLGSISSMKLQRGEKYLTEEGTSGELRVVKPYEQLRLTWHKAGWSQPSTLQIRLISTSPIKTTLSFHQEKLENAAVREEMKARWEHVIMQISESSV</sequence>
<protein>
    <submittedName>
        <fullName evidence="3">SRPBCC domain-containing protein</fullName>
    </submittedName>
</protein>
<dbReference type="InterPro" id="IPR013538">
    <property type="entry name" value="ASHA1/2-like_C"/>
</dbReference>
<accession>A0A972JZ62</accession>
<gene>
    <name evidence="3" type="ORF">GC093_13570</name>
</gene>